<keyword evidence="1" id="KW-0812">Transmembrane</keyword>
<dbReference type="RefSeq" id="WP_272744748.1">
    <property type="nucleotide sequence ID" value="NZ_JAQQKV010000002.1"/>
</dbReference>
<dbReference type="Pfam" id="PF16357">
    <property type="entry name" value="PepSY_TM_like_2"/>
    <property type="match status" value="1"/>
</dbReference>
<dbReference type="Proteomes" id="UP001218579">
    <property type="component" value="Unassembled WGS sequence"/>
</dbReference>
<organism evidence="2 3">
    <name type="scientific">Asticcacaulis machinosus</name>
    <dbReference type="NCBI Taxonomy" id="2984211"/>
    <lineage>
        <taxon>Bacteria</taxon>
        <taxon>Pseudomonadati</taxon>
        <taxon>Pseudomonadota</taxon>
        <taxon>Alphaproteobacteria</taxon>
        <taxon>Caulobacterales</taxon>
        <taxon>Caulobacteraceae</taxon>
        <taxon>Asticcacaulis</taxon>
    </lineage>
</organism>
<reference evidence="2 3" key="1">
    <citation type="submission" date="2023-01" db="EMBL/GenBank/DDBJ databases">
        <title>Novel species of the genus Asticcacaulis isolated from rivers.</title>
        <authorList>
            <person name="Lu H."/>
        </authorList>
    </citation>
    <scope>NUCLEOTIDE SEQUENCE [LARGE SCALE GENOMIC DNA]</scope>
    <source>
        <strain evidence="2 3">LKC15W</strain>
    </source>
</reference>
<proteinExistence type="predicted"/>
<sequence>MSSFSGLGASFWRNQLRQWHWISSAVCLMAMFLFSVTGYTLNHATDIESKPKIDTKEVTLTAAQLGALDGAQDKADLPVPAVHMILEASGIDVEGYEAEVSEGEIYIPMPKPGVDSWVSIERDTGLMTYERTDRGVIAILNDLHKGRNSGPAWSWFIDIIALFCVIFCLTGFGLLWVYAKSRAITWPLIGFGVLAPFILFMVFVH</sequence>
<feature type="transmembrane region" description="Helical" evidence="1">
    <location>
        <begin position="155"/>
        <end position="178"/>
    </location>
</feature>
<dbReference type="PANTHER" id="PTHR40115:SF1">
    <property type="entry name" value="INNER MEMBRANE PROTEIN WITH PEPSY TM HELIX"/>
    <property type="match status" value="1"/>
</dbReference>
<feature type="transmembrane region" description="Helical" evidence="1">
    <location>
        <begin position="20"/>
        <end position="41"/>
    </location>
</feature>
<dbReference type="PANTHER" id="PTHR40115">
    <property type="entry name" value="INNER MEMBRANE PROTEIN WITH PEPSY TM HELIX"/>
    <property type="match status" value="1"/>
</dbReference>
<dbReference type="EMBL" id="JAQQKV010000002">
    <property type="protein sequence ID" value="MDC7676410.1"/>
    <property type="molecule type" value="Genomic_DNA"/>
</dbReference>
<comment type="caution">
    <text evidence="2">The sequence shown here is derived from an EMBL/GenBank/DDBJ whole genome shotgun (WGS) entry which is preliminary data.</text>
</comment>
<keyword evidence="1" id="KW-1133">Transmembrane helix</keyword>
<protein>
    <submittedName>
        <fullName evidence="2">PepSY-associated TM helix domain-containing protein</fullName>
    </submittedName>
</protein>
<name>A0ABT5HJI6_9CAUL</name>
<feature type="transmembrane region" description="Helical" evidence="1">
    <location>
        <begin position="184"/>
        <end position="204"/>
    </location>
</feature>
<accession>A0ABT5HJI6</accession>
<gene>
    <name evidence="2" type="ORF">PQU98_09735</name>
</gene>
<dbReference type="InterPro" id="IPR032307">
    <property type="entry name" value="PepSY_TM-like_2"/>
</dbReference>
<evidence type="ECO:0000313" key="3">
    <source>
        <dbReference type="Proteomes" id="UP001218579"/>
    </source>
</evidence>
<evidence type="ECO:0000256" key="1">
    <source>
        <dbReference type="SAM" id="Phobius"/>
    </source>
</evidence>
<keyword evidence="3" id="KW-1185">Reference proteome</keyword>
<keyword evidence="1" id="KW-0472">Membrane</keyword>
<evidence type="ECO:0000313" key="2">
    <source>
        <dbReference type="EMBL" id="MDC7676410.1"/>
    </source>
</evidence>